<dbReference type="AlphaFoldDB" id="A0A1P8WI40"/>
<name>A0A1P8WI40_9PLAN</name>
<sequence>MPTYVYQVIRPDGEPGEQFEVEQPIKAPALTEHPETGEPVERVIQPVFVGGIWTESSMSRRLKDEKKLDKQGFTKYVKAGDGVYEKRTGKGPEIITRDKPVKGSDFKFLD</sequence>
<evidence type="ECO:0008006" key="3">
    <source>
        <dbReference type="Google" id="ProtNLM"/>
    </source>
</evidence>
<dbReference type="RefSeq" id="WP_077028354.1">
    <property type="nucleotide sequence ID" value="NZ_CP017641.1"/>
</dbReference>
<dbReference type="EMBL" id="CP017641">
    <property type="protein sequence ID" value="APZ93725.1"/>
    <property type="molecule type" value="Genomic_DNA"/>
</dbReference>
<protein>
    <recommendedName>
        <fullName evidence="3">FmdB family transcriptional regulator</fullName>
    </recommendedName>
</protein>
<proteinExistence type="predicted"/>
<evidence type="ECO:0000313" key="2">
    <source>
        <dbReference type="Proteomes" id="UP000187735"/>
    </source>
</evidence>
<dbReference type="OrthoDB" id="215655at2"/>
<accession>A0A1P8WI40</accession>
<dbReference type="KEGG" id="fmr:Fuma_03343"/>
<dbReference type="Proteomes" id="UP000187735">
    <property type="component" value="Chromosome"/>
</dbReference>
<evidence type="ECO:0000313" key="1">
    <source>
        <dbReference type="EMBL" id="APZ93725.1"/>
    </source>
</evidence>
<gene>
    <name evidence="1" type="ORF">Fuma_03343</name>
</gene>
<dbReference type="STRING" id="1891926.Fuma_03343"/>
<reference evidence="1 2" key="1">
    <citation type="journal article" date="2016" name="Front. Microbiol.">
        <title>Fuerstia marisgermanicae gen. nov., sp. nov., an Unusual Member of the Phylum Planctomycetes from the German Wadden Sea.</title>
        <authorList>
            <person name="Kohn T."/>
            <person name="Heuer A."/>
            <person name="Jogler M."/>
            <person name="Vollmers J."/>
            <person name="Boedeker C."/>
            <person name="Bunk B."/>
            <person name="Rast P."/>
            <person name="Borchert D."/>
            <person name="Glockner I."/>
            <person name="Freese H.M."/>
            <person name="Klenk H.P."/>
            <person name="Overmann J."/>
            <person name="Kaster A.K."/>
            <person name="Rohde M."/>
            <person name="Wiegand S."/>
            <person name="Jogler C."/>
        </authorList>
    </citation>
    <scope>NUCLEOTIDE SEQUENCE [LARGE SCALE GENOMIC DNA]</scope>
    <source>
        <strain evidence="1 2">NH11</strain>
    </source>
</reference>
<keyword evidence="2" id="KW-1185">Reference proteome</keyword>
<organism evidence="1 2">
    <name type="scientific">Fuerstiella marisgermanici</name>
    <dbReference type="NCBI Taxonomy" id="1891926"/>
    <lineage>
        <taxon>Bacteria</taxon>
        <taxon>Pseudomonadati</taxon>
        <taxon>Planctomycetota</taxon>
        <taxon>Planctomycetia</taxon>
        <taxon>Planctomycetales</taxon>
        <taxon>Planctomycetaceae</taxon>
        <taxon>Fuerstiella</taxon>
    </lineage>
</organism>